<gene>
    <name evidence="4" type="ORF">DFQ01_10885</name>
</gene>
<reference evidence="4 5" key="1">
    <citation type="submission" date="2018-05" db="EMBL/GenBank/DDBJ databases">
        <title>Genomic Encyclopedia of Type Strains, Phase III (KMG-III): the genomes of soil and plant-associated and newly described type strains.</title>
        <authorList>
            <person name="Whitman W."/>
        </authorList>
    </citation>
    <scope>NUCLEOTIDE SEQUENCE [LARGE SCALE GENOMIC DNA]</scope>
    <source>
        <strain evidence="4 5">CECT 5696</strain>
    </source>
</reference>
<dbReference type="InterPro" id="IPR051311">
    <property type="entry name" value="DedA_domain"/>
</dbReference>
<feature type="transmembrane region" description="Helical" evidence="2">
    <location>
        <begin position="49"/>
        <end position="71"/>
    </location>
</feature>
<evidence type="ECO:0000313" key="5">
    <source>
        <dbReference type="Proteomes" id="UP000246635"/>
    </source>
</evidence>
<keyword evidence="2" id="KW-1133">Transmembrane helix</keyword>
<dbReference type="PANTHER" id="PTHR42709:SF9">
    <property type="entry name" value="ALKALINE PHOSPHATASE LIKE PROTEIN"/>
    <property type="match status" value="1"/>
</dbReference>
<dbReference type="AlphaFoldDB" id="A0A2V2YTJ2"/>
<dbReference type="EMBL" id="QGTQ01000008">
    <property type="protein sequence ID" value="PWW02808.1"/>
    <property type="molecule type" value="Genomic_DNA"/>
</dbReference>
<dbReference type="PANTHER" id="PTHR42709">
    <property type="entry name" value="ALKALINE PHOSPHATASE LIKE PROTEIN"/>
    <property type="match status" value="1"/>
</dbReference>
<accession>A0A2V2YTJ2</accession>
<evidence type="ECO:0000313" key="4">
    <source>
        <dbReference type="EMBL" id="PWW02808.1"/>
    </source>
</evidence>
<name>A0A2V2YTJ2_9BACL</name>
<feature type="transmembrane region" description="Helical" evidence="2">
    <location>
        <begin position="12"/>
        <end position="29"/>
    </location>
</feature>
<comment type="similarity">
    <text evidence="1">Belongs to the DedA family.</text>
</comment>
<feature type="domain" description="VTT" evidence="3">
    <location>
        <begin position="29"/>
        <end position="155"/>
    </location>
</feature>
<sequence length="238" mass="28180">MELLSNLLEHYGYWIILLFLLFEMLALPLPGEMMMGYIGLFVYEHKLNWFASIASASLGVVLGVTLSYWIGYRLGRPFIIRHGKMIHFSEERLNRMTVWFEKYGDKLLFVAYFIPGVRHITGYFCGVTRVSFQRYALYAYSGAIFWASLFISMGKLLGPQWEQYHSTVNRYMIMFGIASAMVAVLIYIYRKYGSQVVERMKKLFWSLTRTVVERKIRKHIRYLLFYRACDYHHSRRTG</sequence>
<evidence type="ECO:0000256" key="1">
    <source>
        <dbReference type="ARBA" id="ARBA00010792"/>
    </source>
</evidence>
<dbReference type="Pfam" id="PF09335">
    <property type="entry name" value="VTT_dom"/>
    <property type="match status" value="1"/>
</dbReference>
<feature type="transmembrane region" description="Helical" evidence="2">
    <location>
        <begin position="170"/>
        <end position="189"/>
    </location>
</feature>
<proteinExistence type="inferred from homology"/>
<protein>
    <submittedName>
        <fullName evidence="4">Membrane protein DedA with SNARE-associated domain</fullName>
    </submittedName>
</protein>
<evidence type="ECO:0000256" key="2">
    <source>
        <dbReference type="SAM" id="Phobius"/>
    </source>
</evidence>
<dbReference type="InterPro" id="IPR032816">
    <property type="entry name" value="VTT_dom"/>
</dbReference>
<dbReference type="GO" id="GO:0005886">
    <property type="term" value="C:plasma membrane"/>
    <property type="evidence" value="ECO:0007669"/>
    <property type="project" value="TreeGrafter"/>
</dbReference>
<organism evidence="4 5">
    <name type="scientific">Paenibacillus cellulosilyticus</name>
    <dbReference type="NCBI Taxonomy" id="375489"/>
    <lineage>
        <taxon>Bacteria</taxon>
        <taxon>Bacillati</taxon>
        <taxon>Bacillota</taxon>
        <taxon>Bacilli</taxon>
        <taxon>Bacillales</taxon>
        <taxon>Paenibacillaceae</taxon>
        <taxon>Paenibacillus</taxon>
    </lineage>
</organism>
<keyword evidence="5" id="KW-1185">Reference proteome</keyword>
<dbReference type="RefSeq" id="WP_174812674.1">
    <property type="nucleotide sequence ID" value="NZ_CP054612.1"/>
</dbReference>
<comment type="caution">
    <text evidence="4">The sequence shown here is derived from an EMBL/GenBank/DDBJ whole genome shotgun (WGS) entry which is preliminary data.</text>
</comment>
<dbReference type="Proteomes" id="UP000246635">
    <property type="component" value="Unassembled WGS sequence"/>
</dbReference>
<feature type="transmembrane region" description="Helical" evidence="2">
    <location>
        <begin position="137"/>
        <end position="158"/>
    </location>
</feature>
<keyword evidence="2" id="KW-0812">Transmembrane</keyword>
<keyword evidence="2" id="KW-0472">Membrane</keyword>
<evidence type="ECO:0000259" key="3">
    <source>
        <dbReference type="Pfam" id="PF09335"/>
    </source>
</evidence>